<organism evidence="1 2">
    <name type="scientific">Papaver somniferum</name>
    <name type="common">Opium poppy</name>
    <dbReference type="NCBI Taxonomy" id="3469"/>
    <lineage>
        <taxon>Eukaryota</taxon>
        <taxon>Viridiplantae</taxon>
        <taxon>Streptophyta</taxon>
        <taxon>Embryophyta</taxon>
        <taxon>Tracheophyta</taxon>
        <taxon>Spermatophyta</taxon>
        <taxon>Magnoliopsida</taxon>
        <taxon>Ranunculales</taxon>
        <taxon>Papaveraceae</taxon>
        <taxon>Papaveroideae</taxon>
        <taxon>Papaver</taxon>
    </lineage>
</organism>
<dbReference type="EMBL" id="CM010716">
    <property type="protein sequence ID" value="RZC49263.1"/>
    <property type="molecule type" value="Genomic_DNA"/>
</dbReference>
<gene>
    <name evidence="1" type="ORF">C5167_017703</name>
</gene>
<keyword evidence="2" id="KW-1185">Reference proteome</keyword>
<dbReference type="STRING" id="3469.A0A4Y7IK43"/>
<sequence length="112" mass="11627">MAVGGNLSVSNNAGGGFATAVLRHQVSFFVSAEFTVSAGLRALIGAQMSRSDVVEIEIWFQRESTIGGLLGSGGGFVLGPLLLEIGVILQVSGKDIKVWRSAGLQYLNGFVG</sequence>
<dbReference type="Gramene" id="RZC49263">
    <property type="protein sequence ID" value="RZC49263"/>
    <property type="gene ID" value="C5167_017703"/>
</dbReference>
<dbReference type="AlphaFoldDB" id="A0A4Y7IK43"/>
<reference evidence="1 2" key="1">
    <citation type="journal article" date="2018" name="Science">
        <title>The opium poppy genome and morphinan production.</title>
        <authorList>
            <person name="Guo L."/>
            <person name="Winzer T."/>
            <person name="Yang X."/>
            <person name="Li Y."/>
            <person name="Ning Z."/>
            <person name="He Z."/>
            <person name="Teodor R."/>
            <person name="Lu Y."/>
            <person name="Bowser T.A."/>
            <person name="Graham I.A."/>
            <person name="Ye K."/>
        </authorList>
    </citation>
    <scope>NUCLEOTIDE SEQUENCE [LARGE SCALE GENOMIC DNA]</scope>
    <source>
        <strain evidence="2">cv. HN1</strain>
        <tissue evidence="1">Leaves</tissue>
    </source>
</reference>
<protein>
    <submittedName>
        <fullName evidence="1">Uncharacterized protein</fullName>
    </submittedName>
</protein>
<proteinExistence type="predicted"/>
<evidence type="ECO:0000313" key="1">
    <source>
        <dbReference type="EMBL" id="RZC49263.1"/>
    </source>
</evidence>
<name>A0A4Y7IK43_PAPSO</name>
<evidence type="ECO:0000313" key="2">
    <source>
        <dbReference type="Proteomes" id="UP000316621"/>
    </source>
</evidence>
<accession>A0A4Y7IK43</accession>
<dbReference type="Proteomes" id="UP000316621">
    <property type="component" value="Chromosome 2"/>
</dbReference>